<dbReference type="InterPro" id="IPR043129">
    <property type="entry name" value="ATPase_NBD"/>
</dbReference>
<keyword evidence="1" id="KW-1185">Reference proteome</keyword>
<dbReference type="Gene3D" id="3.30.420.40">
    <property type="match status" value="1"/>
</dbReference>
<evidence type="ECO:0000313" key="2">
    <source>
        <dbReference type="WBParaSite" id="PDA_v2.g10447.t1"/>
    </source>
</evidence>
<name>A0A914P5T8_9BILA</name>
<dbReference type="WBParaSite" id="PDA_v2.g10447.t1">
    <property type="protein sequence ID" value="PDA_v2.g10447.t1"/>
    <property type="gene ID" value="PDA_v2.g10447"/>
</dbReference>
<dbReference type="AlphaFoldDB" id="A0A914P5T8"/>
<protein>
    <submittedName>
        <fullName evidence="2">Uncharacterized protein</fullName>
    </submittedName>
</protein>
<proteinExistence type="predicted"/>
<organism evidence="1 2">
    <name type="scientific">Panagrolaimus davidi</name>
    <dbReference type="NCBI Taxonomy" id="227884"/>
    <lineage>
        <taxon>Eukaryota</taxon>
        <taxon>Metazoa</taxon>
        <taxon>Ecdysozoa</taxon>
        <taxon>Nematoda</taxon>
        <taxon>Chromadorea</taxon>
        <taxon>Rhabditida</taxon>
        <taxon>Tylenchina</taxon>
        <taxon>Panagrolaimomorpha</taxon>
        <taxon>Panagrolaimoidea</taxon>
        <taxon>Panagrolaimidae</taxon>
        <taxon>Panagrolaimus</taxon>
    </lineage>
</organism>
<dbReference type="Proteomes" id="UP000887578">
    <property type="component" value="Unplaced"/>
</dbReference>
<sequence>MKITISETCKCKKKDCFLFVSSKNGIKIIVNFISIDCKCIRAEYEYKISDIDSNQFIMDIFDKAVSDGTGGKIHGVIFDLFGLKPFKKRYQICNYWKEFCDFNKIHFQFINISTLMISSILYGSNIAIPDKNLITLVHISKDEIIIFDLQANFHGLIFKKQTCLSLDCNDKLLKDSVMKDKKCSKIILSIEDSSNSTKFATILKSPKLVVLAENYSNYVLEILEGMINDLKGNGRSKYKILPYFDSNIFIVKKKTFGKCWGNFEIKCLNGVKLPYLEIAVAFVPQNEVVEVNIWNGKSFEILETFDVSKYAKSHIQINLSIDINGFYNLKIQKSEMLSYSQATKRKIDAYIRLEADEEDDEKISISIPEIEYNVKIPTFINFHDDMPLIIGDEAIPLASQYPSFVVYDILKLAKMQSSNSSTFKIDKKWGFKVAKDLNENLQIIFDTWRGRRKATPQFLLAILFNHLLKLATKQIGFRPRIVNIHLGENFRFLEKAVTESLKILDKTYDISSDRTERIIKADKIYVKAVIQCVNERTKAMKNCQRKGKIYV</sequence>
<reference evidence="2" key="1">
    <citation type="submission" date="2022-11" db="UniProtKB">
        <authorList>
            <consortium name="WormBaseParasite"/>
        </authorList>
    </citation>
    <scope>IDENTIFICATION</scope>
</reference>
<dbReference type="SUPFAM" id="SSF53067">
    <property type="entry name" value="Actin-like ATPase domain"/>
    <property type="match status" value="1"/>
</dbReference>
<evidence type="ECO:0000313" key="1">
    <source>
        <dbReference type="Proteomes" id="UP000887578"/>
    </source>
</evidence>
<accession>A0A914P5T8</accession>